<gene>
    <name evidence="3" type="ORF">LTR36_002513</name>
</gene>
<dbReference type="Proteomes" id="UP001324427">
    <property type="component" value="Unassembled WGS sequence"/>
</dbReference>
<dbReference type="InterPro" id="IPR013517">
    <property type="entry name" value="FG-GAP"/>
</dbReference>
<keyword evidence="4" id="KW-1185">Reference proteome</keyword>
<name>A0AAV9JKX8_9PEZI</name>
<feature type="region of interest" description="Disordered" evidence="2">
    <location>
        <begin position="523"/>
        <end position="548"/>
    </location>
</feature>
<dbReference type="SUPFAM" id="SSF69318">
    <property type="entry name" value="Integrin alpha N-terminal domain"/>
    <property type="match status" value="1"/>
</dbReference>
<evidence type="ECO:0000313" key="3">
    <source>
        <dbReference type="EMBL" id="KAK4545949.1"/>
    </source>
</evidence>
<dbReference type="EMBL" id="JAVFHQ010000017">
    <property type="protein sequence ID" value="KAK4545949.1"/>
    <property type="molecule type" value="Genomic_DNA"/>
</dbReference>
<dbReference type="AlphaFoldDB" id="A0AAV9JKX8"/>
<reference evidence="3 4" key="1">
    <citation type="submission" date="2021-11" db="EMBL/GenBank/DDBJ databases">
        <title>Black yeast isolated from Biological Soil Crust.</title>
        <authorList>
            <person name="Kurbessoian T."/>
        </authorList>
    </citation>
    <scope>NUCLEOTIDE SEQUENCE [LARGE SCALE GENOMIC DNA]</scope>
    <source>
        <strain evidence="3 4">CCFEE 5522</strain>
    </source>
</reference>
<proteinExistence type="predicted"/>
<comment type="caution">
    <text evidence="3">The sequence shown here is derived from an EMBL/GenBank/DDBJ whole genome shotgun (WGS) entry which is preliminary data.</text>
</comment>
<dbReference type="PANTHER" id="PTHR44103">
    <property type="entry name" value="PROPROTEIN CONVERTASE P"/>
    <property type="match status" value="1"/>
</dbReference>
<evidence type="ECO:0000256" key="2">
    <source>
        <dbReference type="SAM" id="MobiDB-lite"/>
    </source>
</evidence>
<evidence type="ECO:0000313" key="4">
    <source>
        <dbReference type="Proteomes" id="UP001324427"/>
    </source>
</evidence>
<evidence type="ECO:0000256" key="1">
    <source>
        <dbReference type="ARBA" id="ARBA00022729"/>
    </source>
</evidence>
<dbReference type="InterPro" id="IPR028994">
    <property type="entry name" value="Integrin_alpha_N"/>
</dbReference>
<dbReference type="Pfam" id="PF13517">
    <property type="entry name" value="FG-GAP_3"/>
    <property type="match status" value="1"/>
</dbReference>
<keyword evidence="1" id="KW-0732">Signal</keyword>
<protein>
    <submittedName>
        <fullName evidence="3">Uncharacterized protein</fullName>
    </submittedName>
</protein>
<sequence length="948" mass="102000">MAEVWYQGIQVANSQGWLSAPATVSSVAGLAGFKNPSTVNFENPLPEGVFWADIDGDGTDDYVYVGSNANYGLGVALSLGKGKVGAYLYTTFPNSCNRGGVRDDFCCLGPDGGLICWQNTKGLDARSPTWVAMGTVKESEGYPQAQVRLADIDGDGRADYVVFDADTTNIYGWRNGATSNGPPEYWYPMDGVFSGLPVHELSGWQFVDLNGDQKDDLVWIDANGQVTTWINRRGFSVGLGPQWVSHGVTHRGSSSPVNVTFGAFMGSGRADYAYDYVFINATGAITLFENEHNWGYWNPWGVIYNADRARQEIHLADFDNDGKCDILLVDKDTGATTVIRNEFSSGLFAFSDLDVVTGSATCTEGYGSDKHDLGVRWNDLDGDGRADFLCMQSNGVTHGYLNKGVGNMVDQGLIKHAEGKERKNLRFADLNGDGKDDFLYVDMLNGSVTAWSNGGSVPSSGSAFQWNWQGVVSSGGSSRGECVEFGALYGLERADYIVVDPSTNKAWTWFNVCANGVGPVAPDLPSGAPPAPAAGTNGTSDPNSSGDDDGDFGDEDFILCDYSLVFNDLDDLGAAAGGLRTDCIAVYALETLVTMLDTAYANYTVVNDGYDEVFDSYVTYMQNLVQPVLDTSFMFDTDATTDTMDIPVAGPGMSYFDCQTDKKHSTVFACADLNLTSHQREMSEHTTTMTLRDSDGYTGALATAGLSPDWVLFSDHEVDKDVTVPRASRKFEYQFTGYPVENSTMVVPNPKDIVTKGLGSIPDLRISMQSTVLDMILGNWAGGSTVDAAQAYNALVFMLMEAVDSMAQAKALGQQEQQEEKEEEKRKKDFIIMIVSVVLMFIPVVGEEIALAAGFASLARAIAIAGELGNAALAVYDTVQDPKSAVVNILGMLVAVGAIAKASRDGKGIGDIATIRRGMKPDDIAGLGSIFKNNDDKLQSIMKVCKLP</sequence>
<organism evidence="3 4">
    <name type="scientific">Oleoguttula mirabilis</name>
    <dbReference type="NCBI Taxonomy" id="1507867"/>
    <lineage>
        <taxon>Eukaryota</taxon>
        <taxon>Fungi</taxon>
        <taxon>Dikarya</taxon>
        <taxon>Ascomycota</taxon>
        <taxon>Pezizomycotina</taxon>
        <taxon>Dothideomycetes</taxon>
        <taxon>Dothideomycetidae</taxon>
        <taxon>Mycosphaerellales</taxon>
        <taxon>Teratosphaeriaceae</taxon>
        <taxon>Oleoguttula</taxon>
    </lineage>
</organism>
<accession>A0AAV9JKX8</accession>
<dbReference type="PANTHER" id="PTHR44103:SF1">
    <property type="entry name" value="PROPROTEIN CONVERTASE P"/>
    <property type="match status" value="1"/>
</dbReference>